<feature type="region of interest" description="Disordered" evidence="7">
    <location>
        <begin position="1"/>
        <end position="21"/>
    </location>
</feature>
<evidence type="ECO:0000256" key="3">
    <source>
        <dbReference type="ARBA" id="ARBA00022692"/>
    </source>
</evidence>
<evidence type="ECO:0000256" key="7">
    <source>
        <dbReference type="SAM" id="MobiDB-lite"/>
    </source>
</evidence>
<evidence type="ECO:0000256" key="4">
    <source>
        <dbReference type="ARBA" id="ARBA00022801"/>
    </source>
</evidence>
<evidence type="ECO:0000256" key="8">
    <source>
        <dbReference type="SAM" id="Phobius"/>
    </source>
</evidence>
<dbReference type="RefSeq" id="WP_344476036.1">
    <property type="nucleotide sequence ID" value="NZ_BAAASB010000006.1"/>
</dbReference>
<evidence type="ECO:0000256" key="2">
    <source>
        <dbReference type="ARBA" id="ARBA00009045"/>
    </source>
</evidence>
<dbReference type="InterPro" id="IPR022764">
    <property type="entry name" value="Peptidase_S54_rhomboid_dom"/>
</dbReference>
<dbReference type="Gene3D" id="1.20.1540.10">
    <property type="entry name" value="Rhomboid-like"/>
    <property type="match status" value="1"/>
</dbReference>
<keyword evidence="5 8" id="KW-1133">Transmembrane helix</keyword>
<name>A0ABW0AHJ2_9ACTN</name>
<dbReference type="CDD" id="cd19756">
    <property type="entry name" value="Bbox2"/>
    <property type="match status" value="1"/>
</dbReference>
<feature type="domain" description="Peptidase S54 rhomboid" evidence="9">
    <location>
        <begin position="136"/>
        <end position="267"/>
    </location>
</feature>
<evidence type="ECO:0000256" key="5">
    <source>
        <dbReference type="ARBA" id="ARBA00022989"/>
    </source>
</evidence>
<dbReference type="Proteomes" id="UP001596160">
    <property type="component" value="Unassembled WGS sequence"/>
</dbReference>
<evidence type="ECO:0000256" key="1">
    <source>
        <dbReference type="ARBA" id="ARBA00004141"/>
    </source>
</evidence>
<comment type="subcellular location">
    <subcellularLocation>
        <location evidence="1">Membrane</location>
        <topology evidence="1">Multi-pass membrane protein</topology>
    </subcellularLocation>
</comment>
<dbReference type="PANTHER" id="PTHR43731:SF14">
    <property type="entry name" value="PRESENILIN-ASSOCIATED RHOMBOID-LIKE PROTEIN, MITOCHONDRIAL"/>
    <property type="match status" value="1"/>
</dbReference>
<sequence>MDQAPGSPQEPQGARGGPSLPSCYRHPGSETGISCTRCERPICPQCMISASVGFQCPECVKTGSGTGHSASAVQPRTIAGGTIAADPFLVTKILLGINVAVYALVLTLGKEFVARTELIGLAVNPHLGEVVGVADGQWYRLLTSVFLHQDLSHIVFNMLGLWFLGRIVEPALGRSRFLALYLLSGLGGSALAYLLAAENQPSLGASGAIFGLMGAFAVLARRSNLDMRPVAVILVISLVLTFARPGISWQGHIGGLVVGAVIALGMVYAPRARRTLVQAGVCGAVLLVILAMVVARTLALS</sequence>
<comment type="similarity">
    <text evidence="2">Belongs to the peptidase S54 family.</text>
</comment>
<feature type="transmembrane region" description="Helical" evidence="8">
    <location>
        <begin position="202"/>
        <end position="220"/>
    </location>
</feature>
<evidence type="ECO:0000256" key="6">
    <source>
        <dbReference type="ARBA" id="ARBA00023136"/>
    </source>
</evidence>
<evidence type="ECO:0000313" key="10">
    <source>
        <dbReference type="EMBL" id="MFC5151959.1"/>
    </source>
</evidence>
<keyword evidence="11" id="KW-1185">Reference proteome</keyword>
<comment type="caution">
    <text evidence="10">The sequence shown here is derived from an EMBL/GenBank/DDBJ whole genome shotgun (WGS) entry which is preliminary data.</text>
</comment>
<protein>
    <submittedName>
        <fullName evidence="10">Rhomboid family intramembrane serine protease</fullName>
        <ecNumber evidence="10">3.4.21.-</ecNumber>
    </submittedName>
</protein>
<evidence type="ECO:0000259" key="9">
    <source>
        <dbReference type="Pfam" id="PF01694"/>
    </source>
</evidence>
<evidence type="ECO:0000313" key="11">
    <source>
        <dbReference type="Proteomes" id="UP001596160"/>
    </source>
</evidence>
<feature type="transmembrane region" description="Helical" evidence="8">
    <location>
        <begin position="249"/>
        <end position="269"/>
    </location>
</feature>
<organism evidence="10 11">
    <name type="scientific">Streptomyces amakusaensis</name>
    <dbReference type="NCBI Taxonomy" id="67271"/>
    <lineage>
        <taxon>Bacteria</taxon>
        <taxon>Bacillati</taxon>
        <taxon>Actinomycetota</taxon>
        <taxon>Actinomycetes</taxon>
        <taxon>Kitasatosporales</taxon>
        <taxon>Streptomycetaceae</taxon>
        <taxon>Streptomyces</taxon>
    </lineage>
</organism>
<keyword evidence="6 8" id="KW-0472">Membrane</keyword>
<dbReference type="SUPFAM" id="SSF144091">
    <property type="entry name" value="Rhomboid-like"/>
    <property type="match status" value="1"/>
</dbReference>
<accession>A0ABW0AHJ2</accession>
<dbReference type="InterPro" id="IPR035952">
    <property type="entry name" value="Rhomboid-like_sf"/>
</dbReference>
<gene>
    <name evidence="10" type="ORF">ACFPRH_09450</name>
</gene>
<feature type="transmembrane region" description="Helical" evidence="8">
    <location>
        <begin position="89"/>
        <end position="108"/>
    </location>
</feature>
<dbReference type="EMBL" id="JBHSKP010000004">
    <property type="protein sequence ID" value="MFC5151959.1"/>
    <property type="molecule type" value="Genomic_DNA"/>
</dbReference>
<feature type="transmembrane region" description="Helical" evidence="8">
    <location>
        <begin position="276"/>
        <end position="299"/>
    </location>
</feature>
<feature type="transmembrane region" description="Helical" evidence="8">
    <location>
        <begin position="227"/>
        <end position="243"/>
    </location>
</feature>
<proteinExistence type="inferred from homology"/>
<dbReference type="PANTHER" id="PTHR43731">
    <property type="entry name" value="RHOMBOID PROTEASE"/>
    <property type="match status" value="1"/>
</dbReference>
<keyword evidence="4 10" id="KW-0378">Hydrolase</keyword>
<dbReference type="EC" id="3.4.21.-" evidence="10"/>
<dbReference type="GO" id="GO:0006508">
    <property type="term" value="P:proteolysis"/>
    <property type="evidence" value="ECO:0007669"/>
    <property type="project" value="UniProtKB-KW"/>
</dbReference>
<reference evidence="11" key="1">
    <citation type="journal article" date="2019" name="Int. J. Syst. Evol. Microbiol.">
        <title>The Global Catalogue of Microorganisms (GCM) 10K type strain sequencing project: providing services to taxonomists for standard genome sequencing and annotation.</title>
        <authorList>
            <consortium name="The Broad Institute Genomics Platform"/>
            <consortium name="The Broad Institute Genome Sequencing Center for Infectious Disease"/>
            <person name="Wu L."/>
            <person name="Ma J."/>
        </authorList>
    </citation>
    <scope>NUCLEOTIDE SEQUENCE [LARGE SCALE GENOMIC DNA]</scope>
    <source>
        <strain evidence="11">PCU 266</strain>
    </source>
</reference>
<keyword evidence="10" id="KW-0645">Protease</keyword>
<dbReference type="SUPFAM" id="SSF57845">
    <property type="entry name" value="B-box zinc-binding domain"/>
    <property type="match status" value="1"/>
</dbReference>
<keyword evidence="3 8" id="KW-0812">Transmembrane</keyword>
<dbReference type="Pfam" id="PF01694">
    <property type="entry name" value="Rhomboid"/>
    <property type="match status" value="1"/>
</dbReference>
<dbReference type="GO" id="GO:0008233">
    <property type="term" value="F:peptidase activity"/>
    <property type="evidence" value="ECO:0007669"/>
    <property type="project" value="UniProtKB-KW"/>
</dbReference>
<feature type="transmembrane region" description="Helical" evidence="8">
    <location>
        <begin position="177"/>
        <end position="196"/>
    </location>
</feature>
<dbReference type="InterPro" id="IPR050925">
    <property type="entry name" value="Rhomboid_protease_S54"/>
</dbReference>